<dbReference type="PANTHER" id="PTHR37829:SF3">
    <property type="entry name" value="PROTEIN JAYE-RELATED"/>
    <property type="match status" value="1"/>
</dbReference>
<feature type="domain" description="Baseplate J-like C-terminal" evidence="3">
    <location>
        <begin position="266"/>
        <end position="356"/>
    </location>
</feature>
<evidence type="ECO:0000256" key="1">
    <source>
        <dbReference type="ARBA" id="ARBA00038087"/>
    </source>
</evidence>
<dbReference type="InterPro" id="IPR052399">
    <property type="entry name" value="Phage_Baseplate_Assmbl_Protein"/>
</dbReference>
<dbReference type="OrthoDB" id="2554267at2"/>
<keyword evidence="5" id="KW-1185">Reference proteome</keyword>
<evidence type="ECO:0000313" key="5">
    <source>
        <dbReference type="Proteomes" id="UP000199182"/>
    </source>
</evidence>
<dbReference type="PANTHER" id="PTHR37829">
    <property type="entry name" value="PHAGE-LIKE ELEMENT PBSX PROTEIN XKDT"/>
    <property type="match status" value="1"/>
</dbReference>
<name>A0A1G9Z3K8_9FIRM</name>
<dbReference type="AlphaFoldDB" id="A0A1G9Z3K8"/>
<evidence type="ECO:0000259" key="2">
    <source>
        <dbReference type="Pfam" id="PF26078"/>
    </source>
</evidence>
<dbReference type="Pfam" id="PF26079">
    <property type="entry name" value="Baseplate_J_C"/>
    <property type="match status" value="1"/>
</dbReference>
<evidence type="ECO:0000259" key="3">
    <source>
        <dbReference type="Pfam" id="PF26079"/>
    </source>
</evidence>
<dbReference type="RefSeq" id="WP_092639493.1">
    <property type="nucleotide sequence ID" value="NZ_FNID01000012.1"/>
</dbReference>
<dbReference type="EMBL" id="FNID01000012">
    <property type="protein sequence ID" value="SDN15515.1"/>
    <property type="molecule type" value="Genomic_DNA"/>
</dbReference>
<reference evidence="4 5" key="1">
    <citation type="submission" date="2016-10" db="EMBL/GenBank/DDBJ databases">
        <authorList>
            <person name="de Groot N.N."/>
        </authorList>
    </citation>
    <scope>NUCLEOTIDE SEQUENCE [LARGE SCALE GENOMIC DNA]</scope>
    <source>
        <strain evidence="4 5">CGMCC 1.5012</strain>
    </source>
</reference>
<evidence type="ECO:0000313" key="4">
    <source>
        <dbReference type="EMBL" id="SDN15515.1"/>
    </source>
</evidence>
<dbReference type="InterPro" id="IPR058530">
    <property type="entry name" value="Baseplate_J-like_C"/>
</dbReference>
<proteinExistence type="inferred from homology"/>
<accession>A0A1G9Z3K8</accession>
<sequence>MAENYEFRYILNEMLAGVPDTLDKREGSIIYDTLAPVAYEVAKQNYLISSLMSLLFPDTSQEIWLDRNADNFGLARREATCATRRVLVQDSNGAPLDVPLSSRFRVEDLTLQVTEKIAAGEFKAVAEQAGTIGNRYTGELLPVDNIVGLGTAMLADVLIPASDTETDEELRGRLYDYLRKTPFGGNIADYEQKTLGIEGVGAVAVFTAQNIGAGLVRLIIADEQIQPATEELITRVKNTFVGDRNGTGMAPIGHLVTVGTASLLTVDITAQVKLKTGASFALIEPLIKQAAQGYIGGIGFKEGIVYRAKLISHMLNASDAILDVRGVTINGAAENLTLTKTAYDYQIPSIGTITVTEVTA</sequence>
<dbReference type="InterPro" id="IPR058531">
    <property type="entry name" value="Baseplate_J_M"/>
</dbReference>
<protein>
    <submittedName>
        <fullName evidence="4">Uncharacterized phage protein gp47/JayE</fullName>
    </submittedName>
</protein>
<gene>
    <name evidence="4" type="ORF">SAMN05192585_11269</name>
</gene>
<organism evidence="4 5">
    <name type="scientific">Acetanaerobacterium elongatum</name>
    <dbReference type="NCBI Taxonomy" id="258515"/>
    <lineage>
        <taxon>Bacteria</taxon>
        <taxon>Bacillati</taxon>
        <taxon>Bacillota</taxon>
        <taxon>Clostridia</taxon>
        <taxon>Eubacteriales</taxon>
        <taxon>Oscillospiraceae</taxon>
        <taxon>Acetanaerobacterium</taxon>
    </lineage>
</organism>
<dbReference type="STRING" id="258515.SAMN05192585_11269"/>
<feature type="domain" description="Baseplate J-like central" evidence="2">
    <location>
        <begin position="182"/>
        <end position="258"/>
    </location>
</feature>
<comment type="similarity">
    <text evidence="1">Belongs to the Mu gp47/PBSX XkdT family.</text>
</comment>
<dbReference type="Proteomes" id="UP000199182">
    <property type="component" value="Unassembled WGS sequence"/>
</dbReference>
<dbReference type="Pfam" id="PF26078">
    <property type="entry name" value="Baseplate_J_M"/>
    <property type="match status" value="1"/>
</dbReference>